<dbReference type="RefSeq" id="WP_114547476.1">
    <property type="nucleotide sequence ID" value="NZ_CALJMG010000079.1"/>
</dbReference>
<evidence type="ECO:0000313" key="4">
    <source>
        <dbReference type="Proteomes" id="UP000270112"/>
    </source>
</evidence>
<dbReference type="SFLD" id="SFLDS00003">
    <property type="entry name" value="Haloacid_Dehalogenase"/>
    <property type="match status" value="1"/>
</dbReference>
<dbReference type="InterPro" id="IPR044924">
    <property type="entry name" value="HAD-SF_hydro_IA_REG-2-like_cap"/>
</dbReference>
<reference evidence="4" key="2">
    <citation type="submission" date="2018-05" db="EMBL/GenBank/DDBJ databases">
        <title>Genome Sequencing of selected type strains of the family Eggerthellaceae.</title>
        <authorList>
            <person name="Danylec N."/>
            <person name="Stoll D.A."/>
            <person name="Doetsch A."/>
            <person name="Huch M."/>
        </authorList>
    </citation>
    <scope>NUCLEOTIDE SEQUENCE [LARGE SCALE GENOMIC DNA]</scope>
    <source>
        <strain evidence="4">DSM 16107</strain>
    </source>
</reference>
<dbReference type="InterPro" id="IPR006439">
    <property type="entry name" value="HAD-SF_hydro_IA"/>
</dbReference>
<dbReference type="PANTHER" id="PTHR46191">
    <property type="match status" value="1"/>
</dbReference>
<gene>
    <name evidence="1" type="ORF">C1876_14695</name>
    <name evidence="2" type="ORF">DMP09_09775</name>
</gene>
<evidence type="ECO:0000313" key="1">
    <source>
        <dbReference type="EMBL" id="RDB66075.1"/>
    </source>
</evidence>
<dbReference type="InterPro" id="IPR023214">
    <property type="entry name" value="HAD_sf"/>
</dbReference>
<dbReference type="OrthoDB" id="9810501at2"/>
<name>A0A3N0IXI5_9ACTN</name>
<dbReference type="NCBIfam" id="TIGR01549">
    <property type="entry name" value="HAD-SF-IA-v1"/>
    <property type="match status" value="1"/>
</dbReference>
<reference evidence="2" key="3">
    <citation type="journal article" date="2019" name="Microbiol. Resour. Announc.">
        <title>Draft Genome Sequences of Type Strains of Gordonibacter faecihominis, Paraeggerthella hongkongensis, Parvibacter caecicola,Slackia equolifaciens, Slackia faecicanis, and Slackia isoflavoniconvertens.</title>
        <authorList>
            <person name="Danylec N."/>
            <person name="Stoll D.A."/>
            <person name="Dotsch A."/>
            <person name="Huch M."/>
        </authorList>
    </citation>
    <scope>NUCLEOTIDE SEQUENCE</scope>
    <source>
        <strain evidence="2">DSM 16107</strain>
    </source>
</reference>
<dbReference type="EMBL" id="QICC01000037">
    <property type="protein sequence ID" value="RNM41416.1"/>
    <property type="molecule type" value="Genomic_DNA"/>
</dbReference>
<accession>A0A3N0IXI5</accession>
<dbReference type="Gene3D" id="3.40.50.1000">
    <property type="entry name" value="HAD superfamily/HAD-like"/>
    <property type="match status" value="1"/>
</dbReference>
<reference evidence="1 3" key="1">
    <citation type="journal article" date="2018" name="Elife">
        <title>Discovery and characterization of a prevalent human gut bacterial enzyme sufficient for the inactivation of a family of plant toxins.</title>
        <authorList>
            <person name="Koppel N."/>
            <person name="Bisanz J.E."/>
            <person name="Pandelia M.E."/>
            <person name="Turnbaugh P.J."/>
            <person name="Balskus E.P."/>
        </authorList>
    </citation>
    <scope>NUCLEOTIDE SEQUENCE [LARGE SCALE GENOMIC DNA]</scope>
    <source>
        <strain evidence="1 3">DSM 16107</strain>
    </source>
</reference>
<dbReference type="SUPFAM" id="SSF56784">
    <property type="entry name" value="HAD-like"/>
    <property type="match status" value="1"/>
</dbReference>
<dbReference type="PANTHER" id="PTHR46191:SF2">
    <property type="entry name" value="HALOACID DEHALOGENASE-LIKE HYDROLASE DOMAIN-CONTAINING PROTEIN 3"/>
    <property type="match status" value="1"/>
</dbReference>
<dbReference type="InterPro" id="IPR051828">
    <property type="entry name" value="HAD-like_hydrolase_domain"/>
</dbReference>
<dbReference type="GO" id="GO:0016787">
    <property type="term" value="F:hydrolase activity"/>
    <property type="evidence" value="ECO:0007669"/>
    <property type="project" value="UniProtKB-KW"/>
</dbReference>
<dbReference type="EMBL" id="PPTT01000032">
    <property type="protein sequence ID" value="RDB66075.1"/>
    <property type="molecule type" value="Genomic_DNA"/>
</dbReference>
<dbReference type="AlphaFoldDB" id="A0A3N0IXI5"/>
<protein>
    <submittedName>
        <fullName evidence="2">HAD family hydrolase</fullName>
    </submittedName>
</protein>
<proteinExistence type="predicted"/>
<dbReference type="SFLD" id="SFLDG01129">
    <property type="entry name" value="C1.5:_HAD__Beta-PGM__Phosphata"/>
    <property type="match status" value="1"/>
</dbReference>
<sequence>MTEAVFFDVGSTLLFPCPSVAETLARVAAERGHDVTVRDMEPHMPAMDAYYEAEYLRDGDFWCSHEGSTAIWLDQYRYVCHLAGIGHDAEGVAQAAHACYRRANHWELYPDVAACLRALKEAGYLLGVVSNWDAGLEGLLRDLRLLPYFDFVTSSAVVGYRKPNPVIFELACEQARVDPAAAVHVGDRPDADGDGAAAAGIRPIIIDRHDAEAACPYERVSTLADILDVL</sequence>
<dbReference type="InterPro" id="IPR036412">
    <property type="entry name" value="HAD-like_sf"/>
</dbReference>
<organism evidence="2 4">
    <name type="scientific">Eggerthella sinensis</name>
    <dbReference type="NCBI Taxonomy" id="242230"/>
    <lineage>
        <taxon>Bacteria</taxon>
        <taxon>Bacillati</taxon>
        <taxon>Actinomycetota</taxon>
        <taxon>Coriobacteriia</taxon>
        <taxon>Eggerthellales</taxon>
        <taxon>Eggerthellaceae</taxon>
        <taxon>Eggerthella</taxon>
    </lineage>
</organism>
<evidence type="ECO:0000313" key="3">
    <source>
        <dbReference type="Proteomes" id="UP000253817"/>
    </source>
</evidence>
<dbReference type="Pfam" id="PF00702">
    <property type="entry name" value="Hydrolase"/>
    <property type="match status" value="1"/>
</dbReference>
<keyword evidence="2" id="KW-0378">Hydrolase</keyword>
<evidence type="ECO:0000313" key="2">
    <source>
        <dbReference type="EMBL" id="RNM41416.1"/>
    </source>
</evidence>
<dbReference type="Gene3D" id="1.10.150.720">
    <property type="entry name" value="Haloacid dehalogenase-like hydrolase"/>
    <property type="match status" value="1"/>
</dbReference>
<dbReference type="PRINTS" id="PR00413">
    <property type="entry name" value="HADHALOGNASE"/>
</dbReference>
<dbReference type="Proteomes" id="UP000253817">
    <property type="component" value="Unassembled WGS sequence"/>
</dbReference>
<keyword evidence="3" id="KW-1185">Reference proteome</keyword>
<comment type="caution">
    <text evidence="2">The sequence shown here is derived from an EMBL/GenBank/DDBJ whole genome shotgun (WGS) entry which is preliminary data.</text>
</comment>
<dbReference type="Proteomes" id="UP000270112">
    <property type="component" value="Unassembled WGS sequence"/>
</dbReference>